<keyword evidence="3" id="KW-1185">Reference proteome</keyword>
<evidence type="ECO:0000256" key="1">
    <source>
        <dbReference type="SAM" id="MobiDB-lite"/>
    </source>
</evidence>
<organism evidence="2 3">
    <name type="scientific">Plectosphaerella plurivora</name>
    <dbReference type="NCBI Taxonomy" id="936078"/>
    <lineage>
        <taxon>Eukaryota</taxon>
        <taxon>Fungi</taxon>
        <taxon>Dikarya</taxon>
        <taxon>Ascomycota</taxon>
        <taxon>Pezizomycotina</taxon>
        <taxon>Sordariomycetes</taxon>
        <taxon>Hypocreomycetidae</taxon>
        <taxon>Glomerellales</taxon>
        <taxon>Plectosphaerellaceae</taxon>
        <taxon>Plectosphaerella</taxon>
    </lineage>
</organism>
<proteinExistence type="predicted"/>
<dbReference type="Proteomes" id="UP000770015">
    <property type="component" value="Unassembled WGS sequence"/>
</dbReference>
<feature type="region of interest" description="Disordered" evidence="1">
    <location>
        <begin position="176"/>
        <end position="214"/>
    </location>
</feature>
<evidence type="ECO:0000313" key="3">
    <source>
        <dbReference type="Proteomes" id="UP000770015"/>
    </source>
</evidence>
<name>A0A9P8VEH9_9PEZI</name>
<reference evidence="2" key="1">
    <citation type="journal article" date="2021" name="Nat. Commun.">
        <title>Genetic determinants of endophytism in the Arabidopsis root mycobiome.</title>
        <authorList>
            <person name="Mesny F."/>
            <person name="Miyauchi S."/>
            <person name="Thiergart T."/>
            <person name="Pickel B."/>
            <person name="Atanasova L."/>
            <person name="Karlsson M."/>
            <person name="Huettel B."/>
            <person name="Barry K.W."/>
            <person name="Haridas S."/>
            <person name="Chen C."/>
            <person name="Bauer D."/>
            <person name="Andreopoulos W."/>
            <person name="Pangilinan J."/>
            <person name="LaButti K."/>
            <person name="Riley R."/>
            <person name="Lipzen A."/>
            <person name="Clum A."/>
            <person name="Drula E."/>
            <person name="Henrissat B."/>
            <person name="Kohler A."/>
            <person name="Grigoriev I.V."/>
            <person name="Martin F.M."/>
            <person name="Hacquard S."/>
        </authorList>
    </citation>
    <scope>NUCLEOTIDE SEQUENCE</scope>
    <source>
        <strain evidence="2">MPI-SDFR-AT-0117</strain>
    </source>
</reference>
<evidence type="ECO:0000313" key="2">
    <source>
        <dbReference type="EMBL" id="KAH6690437.1"/>
    </source>
</evidence>
<dbReference type="AlphaFoldDB" id="A0A9P8VEH9"/>
<comment type="caution">
    <text evidence="2">The sequence shown here is derived from an EMBL/GenBank/DDBJ whole genome shotgun (WGS) entry which is preliminary data.</text>
</comment>
<dbReference type="OrthoDB" id="3641178at2759"/>
<feature type="region of interest" description="Disordered" evidence="1">
    <location>
        <begin position="269"/>
        <end position="314"/>
    </location>
</feature>
<feature type="compositionally biased region" description="Low complexity" evidence="1">
    <location>
        <begin position="180"/>
        <end position="208"/>
    </location>
</feature>
<accession>A0A9P8VEH9</accession>
<dbReference type="EMBL" id="JAGSXJ010000006">
    <property type="protein sequence ID" value="KAH6690437.1"/>
    <property type="molecule type" value="Genomic_DNA"/>
</dbReference>
<feature type="compositionally biased region" description="Polar residues" evidence="1">
    <location>
        <begin position="275"/>
        <end position="290"/>
    </location>
</feature>
<sequence>MPGLIPLMLHQPTGTRNRDSFVLPPQNQMSTITAAASIRDQHRRMASLDSSEPATKPKGSLKRLSLQVPVSLPVLPFTATEWNAAIADIKRHYINRKYRICSTRCADILDNIRPDAHIEPAYLIYLNFYAASSAEMLARPLNPVSPYRVKLLNQARQHYSRAAELIQSADDTISQYSRPSSAATTSSSGSLHSPSSSVSSRASTEFSSPMTSSHSFEDALSSSLRLAGHRRSPSKKRVTFCDEPIIRPDSPTLGFEDFSLRCASPDVDESLYPTPLQTRTSKQPMQSAMRSSPEPRELVSHCSTPEPPASNGDDDFSFLREGSIHRYTALLSSLRCQVNSHLASLEADLAPRTGSTAGSRLSFSLPSRAASPIPSAADSEMRALDLKARIERLRASGWQRKRFDPKRYENLRESVLAELS</sequence>
<protein>
    <submittedName>
        <fullName evidence="2">Uncharacterized protein</fullName>
    </submittedName>
</protein>
<gene>
    <name evidence="2" type="ORF">F5X68DRAFT_229754</name>
</gene>